<dbReference type="OrthoDB" id="3568407at2"/>
<dbReference type="Pfam" id="PF13649">
    <property type="entry name" value="Methyltransf_25"/>
    <property type="match status" value="1"/>
</dbReference>
<keyword evidence="4" id="KW-0830">Ubiquinone</keyword>
<accession>A0A4R7RUJ3</accession>
<protein>
    <submittedName>
        <fullName evidence="4">Ubiquinone/menaquinone biosynthesis C-methylase UbiE</fullName>
    </submittedName>
</protein>
<dbReference type="Gene3D" id="3.40.50.150">
    <property type="entry name" value="Vaccinia Virus protein VP39"/>
    <property type="match status" value="1"/>
</dbReference>
<dbReference type="GO" id="GO:0008168">
    <property type="term" value="F:methyltransferase activity"/>
    <property type="evidence" value="ECO:0007669"/>
    <property type="project" value="UniProtKB-KW"/>
</dbReference>
<dbReference type="PANTHER" id="PTHR43861">
    <property type="entry name" value="TRANS-ACONITATE 2-METHYLTRANSFERASE-RELATED"/>
    <property type="match status" value="1"/>
</dbReference>
<evidence type="ECO:0000313" key="5">
    <source>
        <dbReference type="Proteomes" id="UP000295662"/>
    </source>
</evidence>
<dbReference type="InterPro" id="IPR029063">
    <property type="entry name" value="SAM-dependent_MTases_sf"/>
</dbReference>
<keyword evidence="5" id="KW-1185">Reference proteome</keyword>
<organism evidence="4 5">
    <name type="scientific">Prosthecobacter fusiformis</name>
    <dbReference type="NCBI Taxonomy" id="48464"/>
    <lineage>
        <taxon>Bacteria</taxon>
        <taxon>Pseudomonadati</taxon>
        <taxon>Verrucomicrobiota</taxon>
        <taxon>Verrucomicrobiia</taxon>
        <taxon>Verrucomicrobiales</taxon>
        <taxon>Verrucomicrobiaceae</taxon>
        <taxon>Prosthecobacter</taxon>
    </lineage>
</organism>
<dbReference type="RefSeq" id="WP_133796100.1">
    <property type="nucleotide sequence ID" value="NZ_SOCA01000005.1"/>
</dbReference>
<dbReference type="CDD" id="cd02440">
    <property type="entry name" value="AdoMet_MTases"/>
    <property type="match status" value="1"/>
</dbReference>
<feature type="domain" description="Methyltransferase" evidence="3">
    <location>
        <begin position="48"/>
        <end position="131"/>
    </location>
</feature>
<keyword evidence="1 4" id="KW-0489">Methyltransferase</keyword>
<dbReference type="PANTHER" id="PTHR43861:SF1">
    <property type="entry name" value="TRANS-ACONITATE 2-METHYLTRANSFERASE"/>
    <property type="match status" value="1"/>
</dbReference>
<dbReference type="GO" id="GO:0032259">
    <property type="term" value="P:methylation"/>
    <property type="evidence" value="ECO:0007669"/>
    <property type="project" value="UniProtKB-KW"/>
</dbReference>
<gene>
    <name evidence="4" type="ORF">EI77_03067</name>
</gene>
<proteinExistence type="predicted"/>
<comment type="caution">
    <text evidence="4">The sequence shown here is derived from an EMBL/GenBank/DDBJ whole genome shotgun (WGS) entry which is preliminary data.</text>
</comment>
<dbReference type="InterPro" id="IPR041698">
    <property type="entry name" value="Methyltransf_25"/>
</dbReference>
<evidence type="ECO:0000256" key="1">
    <source>
        <dbReference type="ARBA" id="ARBA00022603"/>
    </source>
</evidence>
<dbReference type="SUPFAM" id="SSF53335">
    <property type="entry name" value="S-adenosyl-L-methionine-dependent methyltransferases"/>
    <property type="match status" value="1"/>
</dbReference>
<evidence type="ECO:0000259" key="3">
    <source>
        <dbReference type="Pfam" id="PF13649"/>
    </source>
</evidence>
<dbReference type="EMBL" id="SOCA01000005">
    <property type="protein sequence ID" value="TDU69414.1"/>
    <property type="molecule type" value="Genomic_DNA"/>
</dbReference>
<keyword evidence="2" id="KW-0808">Transferase</keyword>
<name>A0A4R7RUJ3_9BACT</name>
<sequence>MIIEEMQNYYGQRASVYDSSMGYDDEGKVRILLPIIEHVREALRGRHVLEIACGPGFWTQFASETAASVVATDYNQSTLDEALKKRFPFDRVSFLQADAYHLDLILGVFDGILSVDWLAHVPLSKITEFLSGVIGRVGFGSPIVFVDQLPGEHSITREFDTEGNHIQERTLPDGSTFRVIKHFFSDDQITDLFSGFVGYLSIRRFPECRRLIVTFIPTLSEQAVDGNPQ</sequence>
<evidence type="ECO:0000313" key="4">
    <source>
        <dbReference type="EMBL" id="TDU69414.1"/>
    </source>
</evidence>
<reference evidence="4 5" key="1">
    <citation type="submission" date="2019-03" db="EMBL/GenBank/DDBJ databases">
        <title>Genomic Encyclopedia of Archaeal and Bacterial Type Strains, Phase II (KMG-II): from individual species to whole genera.</title>
        <authorList>
            <person name="Goeker M."/>
        </authorList>
    </citation>
    <scope>NUCLEOTIDE SEQUENCE [LARGE SCALE GENOMIC DNA]</scope>
    <source>
        <strain evidence="4 5">ATCC 25309</strain>
    </source>
</reference>
<evidence type="ECO:0000256" key="2">
    <source>
        <dbReference type="ARBA" id="ARBA00022679"/>
    </source>
</evidence>
<dbReference type="Proteomes" id="UP000295662">
    <property type="component" value="Unassembled WGS sequence"/>
</dbReference>
<dbReference type="AlphaFoldDB" id="A0A4R7RUJ3"/>